<evidence type="ECO:0000256" key="1">
    <source>
        <dbReference type="SAM" id="MobiDB-lite"/>
    </source>
</evidence>
<proteinExistence type="predicted"/>
<dbReference type="Proteomes" id="UP000492821">
    <property type="component" value="Unassembled WGS sequence"/>
</dbReference>
<protein>
    <submittedName>
        <fullName evidence="3">TACC_C domain-containing protein</fullName>
    </submittedName>
</protein>
<keyword evidence="2" id="KW-1185">Reference proteome</keyword>
<organism evidence="2 3">
    <name type="scientific">Panagrellus redivivus</name>
    <name type="common">Microworm</name>
    <dbReference type="NCBI Taxonomy" id="6233"/>
    <lineage>
        <taxon>Eukaryota</taxon>
        <taxon>Metazoa</taxon>
        <taxon>Ecdysozoa</taxon>
        <taxon>Nematoda</taxon>
        <taxon>Chromadorea</taxon>
        <taxon>Rhabditida</taxon>
        <taxon>Tylenchina</taxon>
        <taxon>Panagrolaimomorpha</taxon>
        <taxon>Panagrolaimoidea</taxon>
        <taxon>Panagrolaimidae</taxon>
        <taxon>Panagrellus</taxon>
    </lineage>
</organism>
<name>A0A7E4WB10_PANRE</name>
<reference evidence="2" key="1">
    <citation type="journal article" date="2013" name="Genetics">
        <title>The draft genome and transcriptome of Panagrellus redivivus are shaped by the harsh demands of a free-living lifestyle.</title>
        <authorList>
            <person name="Srinivasan J."/>
            <person name="Dillman A.R."/>
            <person name="Macchietto M.G."/>
            <person name="Heikkinen L."/>
            <person name="Lakso M."/>
            <person name="Fracchia K.M."/>
            <person name="Antoshechkin I."/>
            <person name="Mortazavi A."/>
            <person name="Wong G."/>
            <person name="Sternberg P.W."/>
        </authorList>
    </citation>
    <scope>NUCLEOTIDE SEQUENCE [LARGE SCALE GENOMIC DNA]</scope>
    <source>
        <strain evidence="2">MT8872</strain>
    </source>
</reference>
<evidence type="ECO:0000313" key="2">
    <source>
        <dbReference type="Proteomes" id="UP000492821"/>
    </source>
</evidence>
<feature type="region of interest" description="Disordered" evidence="1">
    <location>
        <begin position="114"/>
        <end position="145"/>
    </location>
</feature>
<evidence type="ECO:0000313" key="3">
    <source>
        <dbReference type="WBParaSite" id="Pan_g8444.t1"/>
    </source>
</evidence>
<accession>A0A7E4WB10</accession>
<reference evidence="3" key="2">
    <citation type="submission" date="2020-10" db="UniProtKB">
        <authorList>
            <consortium name="WormBaseParasite"/>
        </authorList>
    </citation>
    <scope>IDENTIFICATION</scope>
</reference>
<dbReference type="AlphaFoldDB" id="A0A7E4WB10"/>
<dbReference type="WBParaSite" id="Pan_g8444.t1">
    <property type="protein sequence ID" value="Pan_g8444.t1"/>
    <property type="gene ID" value="Pan_g8444"/>
</dbReference>
<sequence length="386" mass="42057">MVKTPNGRKPGAGHKRVLQKLRLRRANGHLHKAGATRPVEAVSSLSSEVAAEMPVDFIGPVGFVPIQVEEDVCKVFEMAETTVPIPVIKQQPALCVKKGVSDVQVAAPSVNVDRSTASESHIPRPFIGPLQQFPEPATTTDPNRRQRADELTDNYLAHLFSVSQSNLTSTQEASTSESFARLRNLFSDPSDVTEGFSKLRNLFSSDTQVSKAVNTSDSTLGLNTLFNGATAGKTLNTSDSSLGLNTLFNSGKSLKSTESTLGLNTLFNGGKKFEQAESVTDLPHSPVEKAGCAVRELTTSTSLLGNLFSSKERITDEEQATRERKKALIAKDFADYLRSDDERTDIRSQSLSTFVREIEALFERYRVLVAEVDSLRAQLAAVRGEQ</sequence>